<dbReference type="InterPro" id="IPR045886">
    <property type="entry name" value="ThiF/MoeB/HesA"/>
</dbReference>
<dbReference type="Proteomes" id="UP000289260">
    <property type="component" value="Chromosome"/>
</dbReference>
<keyword evidence="3" id="KW-0808">Transferase</keyword>
<dbReference type="CDD" id="cd01483">
    <property type="entry name" value="E1_enzyme_family"/>
    <property type="match status" value="1"/>
</dbReference>
<reference evidence="3 4" key="1">
    <citation type="submission" date="2019-02" db="EMBL/GenBank/DDBJ databases">
        <authorList>
            <person name="Sun L."/>
            <person name="Pan D."/>
            <person name="Wu X."/>
        </authorList>
    </citation>
    <scope>NUCLEOTIDE SEQUENCE [LARGE SCALE GENOMIC DNA]</scope>
    <source>
        <strain evidence="3 4">JW-1</strain>
    </source>
</reference>
<feature type="domain" description="THIF-type NAD/FAD binding fold" evidence="2">
    <location>
        <begin position="271"/>
        <end position="414"/>
    </location>
</feature>
<dbReference type="Pfam" id="PF00899">
    <property type="entry name" value="ThiF"/>
    <property type="match status" value="1"/>
</dbReference>
<organism evidence="3 4">
    <name type="scientific">Leucobacter triazinivorans</name>
    <dbReference type="NCBI Taxonomy" id="1784719"/>
    <lineage>
        <taxon>Bacteria</taxon>
        <taxon>Bacillati</taxon>
        <taxon>Actinomycetota</taxon>
        <taxon>Actinomycetes</taxon>
        <taxon>Micrococcales</taxon>
        <taxon>Microbacteriaceae</taxon>
        <taxon>Leucobacter</taxon>
    </lineage>
</organism>
<dbReference type="InterPro" id="IPR035985">
    <property type="entry name" value="Ubiquitin-activating_enz"/>
</dbReference>
<dbReference type="PANTHER" id="PTHR43267:SF1">
    <property type="entry name" value="TRNA THREONYLCARBAMOYLADENOSINE DEHYDRATASE"/>
    <property type="match status" value="1"/>
</dbReference>
<proteinExistence type="predicted"/>
<dbReference type="AlphaFoldDB" id="A0A4P6KC41"/>
<evidence type="ECO:0000313" key="4">
    <source>
        <dbReference type="Proteomes" id="UP000289260"/>
    </source>
</evidence>
<evidence type="ECO:0000259" key="2">
    <source>
        <dbReference type="Pfam" id="PF00899"/>
    </source>
</evidence>
<dbReference type="PANTHER" id="PTHR43267">
    <property type="entry name" value="TRNA THREONYLCARBAMOYLADENOSINE DEHYDRATASE"/>
    <property type="match status" value="1"/>
</dbReference>
<dbReference type="GO" id="GO:0008641">
    <property type="term" value="F:ubiquitin-like modifier activating enzyme activity"/>
    <property type="evidence" value="ECO:0007669"/>
    <property type="project" value="InterPro"/>
</dbReference>
<evidence type="ECO:0000313" key="3">
    <source>
        <dbReference type="EMBL" id="QBE47663.1"/>
    </source>
</evidence>
<protein>
    <submittedName>
        <fullName evidence="3">ThiF family adenylyltransferase</fullName>
    </submittedName>
</protein>
<evidence type="ECO:0000256" key="1">
    <source>
        <dbReference type="SAM" id="MobiDB-lite"/>
    </source>
</evidence>
<dbReference type="OrthoDB" id="8773615at2"/>
<dbReference type="EMBL" id="CP035806">
    <property type="protein sequence ID" value="QBE47663.1"/>
    <property type="molecule type" value="Genomic_DNA"/>
</dbReference>
<gene>
    <name evidence="3" type="ORF">EVS81_01475</name>
</gene>
<keyword evidence="4" id="KW-1185">Reference proteome</keyword>
<dbReference type="InterPro" id="IPR000594">
    <property type="entry name" value="ThiF_NAD_FAD-bd"/>
</dbReference>
<keyword evidence="3" id="KW-0548">Nucleotidyltransferase</keyword>
<name>A0A4P6KC41_9MICO</name>
<dbReference type="SUPFAM" id="SSF69572">
    <property type="entry name" value="Activating enzymes of the ubiquitin-like proteins"/>
    <property type="match status" value="1"/>
</dbReference>
<accession>A0A4P6KC41</accession>
<dbReference type="Gene3D" id="3.40.50.720">
    <property type="entry name" value="NAD(P)-binding Rossmann-like Domain"/>
    <property type="match status" value="1"/>
</dbReference>
<feature type="region of interest" description="Disordered" evidence="1">
    <location>
        <begin position="470"/>
        <end position="489"/>
    </location>
</feature>
<dbReference type="GO" id="GO:0016779">
    <property type="term" value="F:nucleotidyltransferase activity"/>
    <property type="evidence" value="ECO:0007669"/>
    <property type="project" value="UniProtKB-KW"/>
</dbReference>
<dbReference type="GO" id="GO:0061503">
    <property type="term" value="F:tRNA threonylcarbamoyladenosine dehydratase"/>
    <property type="evidence" value="ECO:0007669"/>
    <property type="project" value="TreeGrafter"/>
</dbReference>
<dbReference type="KEGG" id="ltr:EVS81_01475"/>
<sequence>MSNDRWDEFVAYARLHFEEGLIRAGFRTGPVGWSGLINHGQGSTRVIITLPSRFPFRPPRVVPEEEENVGWSWHRERDGALCLVAEDDHDDLWWTDSTAFLNHVSAWLEEADAGWPNDRPDLDLERYFEPSRDHRVYLYDEIKDHVNTFVRFKPAKNDTMIMLRGTRIPKARKSHKDRYGYVVELGDIDTPPRSWDDLEKRLPEELSIDRKIRDGSISVVMVTYRRGASLGVLALDLSVDAEQSIAAGALTSASTGPEARNVRAGILAPSLGNSKIAIVGLGAIGSFVADALVRSGARNLTLIDPDIILPGNLVRHLVDPSCVGLSKVEAVRRYLMERYGAQNLTLEPVAQRLDNGADAFDLIDAHDLVINASADFATTALLRVAAESQEQHVLSVALRDQGVTFRIDVLPPLTEVEATPALVVPTTQEEVAELFEPGCGSPISPAPPHAVMEAAAAAVRHAIGILSGRPIDDAGETRSVAPQGETHES</sequence>
<dbReference type="GO" id="GO:0061504">
    <property type="term" value="P:cyclic threonylcarbamoyladenosine biosynthetic process"/>
    <property type="evidence" value="ECO:0007669"/>
    <property type="project" value="TreeGrafter"/>
</dbReference>
<dbReference type="RefSeq" id="WP_130108818.1">
    <property type="nucleotide sequence ID" value="NZ_CP035806.1"/>
</dbReference>